<evidence type="ECO:0000313" key="6">
    <source>
        <dbReference type="Proteomes" id="UP000034166"/>
    </source>
</evidence>
<evidence type="ECO:0000313" key="5">
    <source>
        <dbReference type="EMBL" id="KKK34340.1"/>
    </source>
</evidence>
<dbReference type="OrthoDB" id="9799747at2"/>
<accession>A0A0M2SP06</accession>
<dbReference type="Gene3D" id="1.10.10.10">
    <property type="entry name" value="Winged helix-like DNA-binding domain superfamily/Winged helix DNA-binding domain"/>
    <property type="match status" value="1"/>
</dbReference>
<reference evidence="5 6" key="1">
    <citation type="submission" date="2015-04" db="EMBL/GenBank/DDBJ databases">
        <title>Taxonomic description and genome sequence of Bacillus campisalis sp. nov., a novel member of the genus Bacillus isolated from solar saltern.</title>
        <authorList>
            <person name="Mathan Kumar R."/>
            <person name="Kaur G."/>
            <person name="Kumar A."/>
            <person name="Singh N.K."/>
            <person name="Kaur N."/>
            <person name="Kumar N."/>
            <person name="Mayilraj S."/>
        </authorList>
    </citation>
    <scope>NUCLEOTIDE SEQUENCE [LARGE SCALE GENOMIC DNA]</scope>
    <source>
        <strain evidence="5 6">SA2-6</strain>
    </source>
</reference>
<dbReference type="PROSITE" id="PS01117">
    <property type="entry name" value="HTH_MARR_1"/>
    <property type="match status" value="1"/>
</dbReference>
<dbReference type="EMBL" id="LAYY01000098">
    <property type="protein sequence ID" value="KKK34340.1"/>
    <property type="molecule type" value="Genomic_DNA"/>
</dbReference>
<dbReference type="InterPro" id="IPR036390">
    <property type="entry name" value="WH_DNA-bd_sf"/>
</dbReference>
<dbReference type="InterPro" id="IPR036388">
    <property type="entry name" value="WH-like_DNA-bd_sf"/>
</dbReference>
<dbReference type="AlphaFoldDB" id="A0A0M2SP06"/>
<evidence type="ECO:0000256" key="2">
    <source>
        <dbReference type="ARBA" id="ARBA00023125"/>
    </source>
</evidence>
<dbReference type="SMART" id="SM00347">
    <property type="entry name" value="HTH_MARR"/>
    <property type="match status" value="1"/>
</dbReference>
<evidence type="ECO:0000256" key="1">
    <source>
        <dbReference type="ARBA" id="ARBA00023015"/>
    </source>
</evidence>
<dbReference type="GO" id="GO:0003677">
    <property type="term" value="F:DNA binding"/>
    <property type="evidence" value="ECO:0007669"/>
    <property type="project" value="UniProtKB-KW"/>
</dbReference>
<organism evidence="5 6">
    <name type="scientific">Mesobacillus campisalis</name>
    <dbReference type="NCBI Taxonomy" id="1408103"/>
    <lineage>
        <taxon>Bacteria</taxon>
        <taxon>Bacillati</taxon>
        <taxon>Bacillota</taxon>
        <taxon>Bacilli</taxon>
        <taxon>Bacillales</taxon>
        <taxon>Bacillaceae</taxon>
        <taxon>Mesobacillus</taxon>
    </lineage>
</organism>
<dbReference type="PROSITE" id="PS50995">
    <property type="entry name" value="HTH_MARR_2"/>
    <property type="match status" value="1"/>
</dbReference>
<dbReference type="PRINTS" id="PR00598">
    <property type="entry name" value="HTHMARR"/>
</dbReference>
<protein>
    <recommendedName>
        <fullName evidence="4">HTH marR-type domain-containing protein</fullName>
    </recommendedName>
</protein>
<evidence type="ECO:0000259" key="4">
    <source>
        <dbReference type="PROSITE" id="PS50995"/>
    </source>
</evidence>
<dbReference type="InterPro" id="IPR000835">
    <property type="entry name" value="HTH_MarR-typ"/>
</dbReference>
<dbReference type="GO" id="GO:0003700">
    <property type="term" value="F:DNA-binding transcription factor activity"/>
    <property type="evidence" value="ECO:0007669"/>
    <property type="project" value="InterPro"/>
</dbReference>
<dbReference type="Proteomes" id="UP000034166">
    <property type="component" value="Unassembled WGS sequence"/>
</dbReference>
<dbReference type="PATRIC" id="fig|1408103.3.peg.5013"/>
<keyword evidence="6" id="KW-1185">Reference proteome</keyword>
<sequence>MNKELSLKSYVVFMKAAKSVQERSKRDIESYGINPTEFMVLEVLYHKGKQTIQQKGQKILMTSGSMTYVIDKLEKKGLIKRESCPDDRRATHVVITDKGISFMDEIFPKHENVIEQIFGVLVRKRKK</sequence>
<gene>
    <name evidence="5" type="ORF">WQ57_23240</name>
</gene>
<keyword evidence="3" id="KW-0804">Transcription</keyword>
<comment type="caution">
    <text evidence="5">The sequence shown here is derived from an EMBL/GenBank/DDBJ whole genome shotgun (WGS) entry which is preliminary data.</text>
</comment>
<dbReference type="InterPro" id="IPR023187">
    <property type="entry name" value="Tscrpt_reg_MarR-type_CS"/>
</dbReference>
<dbReference type="SUPFAM" id="SSF46785">
    <property type="entry name" value="Winged helix' DNA-binding domain"/>
    <property type="match status" value="1"/>
</dbReference>
<feature type="domain" description="HTH marR-type" evidence="4">
    <location>
        <begin position="1"/>
        <end position="127"/>
    </location>
</feature>
<name>A0A0M2SP06_9BACI</name>
<proteinExistence type="predicted"/>
<dbReference type="PANTHER" id="PTHR42756:SF1">
    <property type="entry name" value="TRANSCRIPTIONAL REPRESSOR OF EMRAB OPERON"/>
    <property type="match status" value="1"/>
</dbReference>
<keyword evidence="2" id="KW-0238">DNA-binding</keyword>
<keyword evidence="1" id="KW-0805">Transcription regulation</keyword>
<dbReference type="RefSeq" id="WP_046526030.1">
    <property type="nucleotide sequence ID" value="NZ_LAYY01000098.1"/>
</dbReference>
<dbReference type="Pfam" id="PF01047">
    <property type="entry name" value="MarR"/>
    <property type="match status" value="1"/>
</dbReference>
<evidence type="ECO:0000256" key="3">
    <source>
        <dbReference type="ARBA" id="ARBA00023163"/>
    </source>
</evidence>
<dbReference type="PANTHER" id="PTHR42756">
    <property type="entry name" value="TRANSCRIPTIONAL REGULATOR, MARR"/>
    <property type="match status" value="1"/>
</dbReference>